<keyword evidence="2" id="KW-1185">Reference proteome</keyword>
<sequence length="218" mass="24344">MITVVQSVSIFHSDDKYTLTPEDLLKSSLLLLFLASVVTNSYILDNNSGQLKLSLKKLLHILASDIEWSYLTGNLQPSNTSPSGKTSSQGELDTQLESIEEKYVALLSQLPQKRQKLNFQNSSSKLSNNKTIYQNFKETSSAELSYIKSSSQIINNKRNLQYINETLVSTISRIVEKPTSPINDNDLTKPTCSDTSALQSKVPETNKRCLKPLLLAKK</sequence>
<accession>A0ACA9KBT3</accession>
<proteinExistence type="predicted"/>
<gene>
    <name evidence="1" type="ORF">RPERSI_LOCUS188</name>
</gene>
<dbReference type="EMBL" id="CAJVQC010000137">
    <property type="protein sequence ID" value="CAG8461834.1"/>
    <property type="molecule type" value="Genomic_DNA"/>
</dbReference>
<comment type="caution">
    <text evidence="1">The sequence shown here is derived from an EMBL/GenBank/DDBJ whole genome shotgun (WGS) entry which is preliminary data.</text>
</comment>
<evidence type="ECO:0000313" key="1">
    <source>
        <dbReference type="EMBL" id="CAG8461834.1"/>
    </source>
</evidence>
<evidence type="ECO:0000313" key="2">
    <source>
        <dbReference type="Proteomes" id="UP000789920"/>
    </source>
</evidence>
<organism evidence="1 2">
    <name type="scientific">Racocetra persica</name>
    <dbReference type="NCBI Taxonomy" id="160502"/>
    <lineage>
        <taxon>Eukaryota</taxon>
        <taxon>Fungi</taxon>
        <taxon>Fungi incertae sedis</taxon>
        <taxon>Mucoromycota</taxon>
        <taxon>Glomeromycotina</taxon>
        <taxon>Glomeromycetes</taxon>
        <taxon>Diversisporales</taxon>
        <taxon>Gigasporaceae</taxon>
        <taxon>Racocetra</taxon>
    </lineage>
</organism>
<dbReference type="Proteomes" id="UP000789920">
    <property type="component" value="Unassembled WGS sequence"/>
</dbReference>
<name>A0ACA9KBT3_9GLOM</name>
<reference evidence="1" key="1">
    <citation type="submission" date="2021-06" db="EMBL/GenBank/DDBJ databases">
        <authorList>
            <person name="Kallberg Y."/>
            <person name="Tangrot J."/>
            <person name="Rosling A."/>
        </authorList>
    </citation>
    <scope>NUCLEOTIDE SEQUENCE</scope>
    <source>
        <strain evidence="1">MA461A</strain>
    </source>
</reference>
<protein>
    <submittedName>
        <fullName evidence="1">2328_t:CDS:1</fullName>
    </submittedName>
</protein>